<reference evidence="9 10" key="1">
    <citation type="journal article" date="2007" name="Proc. Natl. Acad. Sci. U.S.A.">
        <title>Independent sorting-out of thousands of duplicated gene pairs in two yeast species descended from a whole-genome duplication.</title>
        <authorList>
            <person name="Scannell D.R."/>
            <person name="Frank A.C."/>
            <person name="Conant G.C."/>
            <person name="Byrne K.P."/>
            <person name="Woolfit M."/>
            <person name="Wolfe K.H."/>
        </authorList>
    </citation>
    <scope>NUCLEOTIDE SEQUENCE [LARGE SCALE GENOMIC DNA]</scope>
    <source>
        <strain evidence="10">ATCC 22028 / DSM 70294 / BCRC 21397 / CBS 2163 / NBRC 10782 / NRRL Y-8283 / UCD 57-17</strain>
    </source>
</reference>
<dbReference type="InterPro" id="IPR006575">
    <property type="entry name" value="RWD_dom"/>
</dbReference>
<sequence length="1139" mass="130865">MAGFVGDNPYESPTFGKSLSLRVDGGFNAISINPSGRDVVLASRKGLYIIDLDDPFSPPRWLHHITPWQVADVQWSPHPAKPNWVVSTSNQKAIIWDLARSSSNSIEHVIHAHFRAITDINFNRQHPDILATCSIDTYIHAWDLRSPNRPYYSTSEWRSGASQVKWNFIDPNILASSHGNDVCIWDLRNGSTPLCKLLGHTSSVNSVDFNRFKKSEIMTCSNDGTVKFWDYSVNSDTCKYSINTDFPIWRGRYLPFGEGCCLMPMVGGENSVYMLSLKDIELECNEDKVIPFNPIYTYKGHSDRVIDFIWRSRHQYDSVVDDREFQLVTLSKDCDLRLWPINDDIYKKVDFKQGRKLDKPLPNYEYNTHNIEPAVTKKVLKDNYKRIKEDFVGTSGLPNSNDVNHINWLSGVRINDNVTTDHFFKERKFQNLGEEVSSIGHKFPKVVFEKISVSTGELVIMLRGPWLESNPEDFIFIRLQVSLPSNYPNKNNQPIFTIEENSKLTEAKRKELSSTLKEISQQYTDLGLYCLEPCLRFVLGEKVDLEDIENKEAQFMNFELPDVVYDDLSSINSSDYITSSSETEEDDINKTFAETENTNDMRFLGRDITFDSTPVPNESGMVWTASGQLLCFFAGESTIDKKSNVLGIVKTQSLKQHKNNQEVKQSTKNDAFKDEPSQRISSRPKRYVDTIITPTRSKEANATTDDEELSDDSSDSFVDDWDEFLRSDRILKNNLPHIHGNFRNVFNTGYGASSTKTAESIKSTRNIIKMLDYSFLIPEKRELALEYQFFDKNSEDMARNNALIAEKYGCEEISHCWQILSDYLMSQGEDDPYNVAWDIHPMGIKWFVKEAIRYFEKQNNLQMLAMISCILANPRASFLDEKVSKENNITADKRVESIISFPAQRNMDDWKNDINSQKSISNMTSNLSDVHPRLKKNQSPDIYSIQSEDYFNFRNNQSSNRRAGLWGNELSGNNISSSMTPTLHIPTRVPEIKVELIHDEILDVIDSETNSLIDDEDAFRMKVYIYNYANLLFRWGLPIERAQILKIQIGSKDLKNTKNSYMYTKQFDGINTTWVNNQKSEFNTVRNCCFCNLKLTRSIFNCGNCQHVMHSYCAKEWWNSSNECPSGCGCICPDTFDIN</sequence>
<dbReference type="GO" id="GO:0035859">
    <property type="term" value="C:Seh1-associated complex"/>
    <property type="evidence" value="ECO:0007669"/>
    <property type="project" value="EnsemblFungi"/>
</dbReference>
<name>A7TJ16_VANPO</name>
<feature type="domain" description="RWD" evidence="8">
    <location>
        <begin position="434"/>
        <end position="545"/>
    </location>
</feature>
<dbReference type="PROSITE" id="PS50908">
    <property type="entry name" value="RWD"/>
    <property type="match status" value="1"/>
</dbReference>
<dbReference type="PANTHER" id="PTHR46170:SF1">
    <property type="entry name" value="GATOR COMPLEX PROTEIN WDR59"/>
    <property type="match status" value="1"/>
</dbReference>
<evidence type="ECO:0000256" key="4">
    <source>
        <dbReference type="ARBA" id="ARBA00022737"/>
    </source>
</evidence>
<dbReference type="SMART" id="SM00320">
    <property type="entry name" value="WD40"/>
    <property type="match status" value="6"/>
</dbReference>
<organism evidence="10">
    <name type="scientific">Vanderwaltozyma polyspora (strain ATCC 22028 / DSM 70294 / BCRC 21397 / CBS 2163 / NBRC 10782 / NRRL Y-8283 / UCD 57-17)</name>
    <name type="common">Kluyveromyces polysporus</name>
    <dbReference type="NCBI Taxonomy" id="436907"/>
    <lineage>
        <taxon>Eukaryota</taxon>
        <taxon>Fungi</taxon>
        <taxon>Dikarya</taxon>
        <taxon>Ascomycota</taxon>
        <taxon>Saccharomycotina</taxon>
        <taxon>Saccharomycetes</taxon>
        <taxon>Saccharomycetales</taxon>
        <taxon>Saccharomycetaceae</taxon>
        <taxon>Vanderwaltozyma</taxon>
    </lineage>
</organism>
<evidence type="ECO:0000259" key="8">
    <source>
        <dbReference type="PROSITE" id="PS50908"/>
    </source>
</evidence>
<dbReference type="OMA" id="HRRETCL"/>
<feature type="compositionally biased region" description="Acidic residues" evidence="7">
    <location>
        <begin position="704"/>
        <end position="714"/>
    </location>
</feature>
<dbReference type="SUPFAM" id="SSF50978">
    <property type="entry name" value="WD40 repeat-like"/>
    <property type="match status" value="1"/>
</dbReference>
<dbReference type="PROSITE" id="PS50294">
    <property type="entry name" value="WD_REPEATS_REGION"/>
    <property type="match status" value="1"/>
</dbReference>
<dbReference type="FunCoup" id="A7TJ16">
    <property type="interactions" value="390"/>
</dbReference>
<feature type="repeat" description="WD" evidence="6">
    <location>
        <begin position="197"/>
        <end position="230"/>
    </location>
</feature>
<keyword evidence="2" id="KW-0926">Vacuole</keyword>
<dbReference type="HOGENOM" id="CLU_001497_0_0_1"/>
<dbReference type="CDD" id="cd16488">
    <property type="entry name" value="mRING-H2-C3H3C2_Mio-like"/>
    <property type="match status" value="1"/>
</dbReference>
<feature type="region of interest" description="Disordered" evidence="7">
    <location>
        <begin position="657"/>
        <end position="714"/>
    </location>
</feature>
<dbReference type="Gene3D" id="2.130.10.10">
    <property type="entry name" value="YVTN repeat-like/Quinoprotein amine dehydrogenase"/>
    <property type="match status" value="1"/>
</dbReference>
<dbReference type="eggNOG" id="KOG0309">
    <property type="taxonomic scope" value="Eukaryota"/>
</dbReference>
<dbReference type="InterPro" id="IPR001680">
    <property type="entry name" value="WD40_rpt"/>
</dbReference>
<evidence type="ECO:0000256" key="3">
    <source>
        <dbReference type="ARBA" id="ARBA00022574"/>
    </source>
</evidence>
<evidence type="ECO:0000256" key="7">
    <source>
        <dbReference type="SAM" id="MobiDB-lite"/>
    </source>
</evidence>
<evidence type="ECO:0000313" key="9">
    <source>
        <dbReference type="EMBL" id="EDO17715.1"/>
    </source>
</evidence>
<keyword evidence="10" id="KW-1185">Reference proteome</keyword>
<dbReference type="InterPro" id="IPR015943">
    <property type="entry name" value="WD40/YVTN_repeat-like_dom_sf"/>
</dbReference>
<feature type="compositionally biased region" description="Basic and acidic residues" evidence="7">
    <location>
        <begin position="659"/>
        <end position="677"/>
    </location>
</feature>
<accession>A7TJ16</accession>
<dbReference type="GO" id="GO:0034198">
    <property type="term" value="P:cellular response to amino acid starvation"/>
    <property type="evidence" value="ECO:0007669"/>
    <property type="project" value="TreeGrafter"/>
</dbReference>
<evidence type="ECO:0000256" key="6">
    <source>
        <dbReference type="PROSITE-ProRule" id="PRU00221"/>
    </source>
</evidence>
<comment type="similarity">
    <text evidence="5">Belongs to the WD repeat WDR59 family.</text>
</comment>
<dbReference type="InterPro" id="IPR049566">
    <property type="entry name" value="WDR59_RTC1-like_RING_Znf"/>
</dbReference>
<dbReference type="InterPro" id="IPR036322">
    <property type="entry name" value="WD40_repeat_dom_sf"/>
</dbReference>
<protein>
    <recommendedName>
        <fullName evidence="8">RWD domain-containing protein</fullName>
    </recommendedName>
</protein>
<keyword evidence="4" id="KW-0677">Repeat</keyword>
<feature type="compositionally biased region" description="Polar residues" evidence="7">
    <location>
        <begin position="692"/>
        <end position="703"/>
    </location>
</feature>
<proteinExistence type="inferred from homology"/>
<dbReference type="Pfam" id="PF05773">
    <property type="entry name" value="RWD"/>
    <property type="match status" value="1"/>
</dbReference>
<dbReference type="PROSITE" id="PS50082">
    <property type="entry name" value="WD_REPEATS_2"/>
    <property type="match status" value="2"/>
</dbReference>
<evidence type="ECO:0000256" key="5">
    <source>
        <dbReference type="ARBA" id="ARBA00038452"/>
    </source>
</evidence>
<dbReference type="GO" id="GO:0005774">
    <property type="term" value="C:vacuolar membrane"/>
    <property type="evidence" value="ECO:0007669"/>
    <property type="project" value="TreeGrafter"/>
</dbReference>
<dbReference type="SMART" id="SM00591">
    <property type="entry name" value="RWD"/>
    <property type="match status" value="1"/>
</dbReference>
<evidence type="ECO:0000313" key="10">
    <source>
        <dbReference type="Proteomes" id="UP000000267"/>
    </source>
</evidence>
<dbReference type="InterPro" id="IPR049567">
    <property type="entry name" value="WDR59-like"/>
</dbReference>
<dbReference type="InterPro" id="IPR016135">
    <property type="entry name" value="UBQ-conjugating_enzyme/RWD"/>
</dbReference>
<dbReference type="PROSITE" id="PS00678">
    <property type="entry name" value="WD_REPEATS_1"/>
    <property type="match status" value="1"/>
</dbReference>
<dbReference type="AlphaFoldDB" id="A7TJ16"/>
<dbReference type="OrthoDB" id="311712at2759"/>
<dbReference type="STRING" id="436907.A7TJ16"/>
<dbReference type="Pfam" id="PF17120">
    <property type="entry name" value="zf-RING_16"/>
    <property type="match status" value="1"/>
</dbReference>
<dbReference type="PANTHER" id="PTHR46170">
    <property type="entry name" value="GATOR COMPLEX PROTEIN WDR59"/>
    <property type="match status" value="1"/>
</dbReference>
<dbReference type="EMBL" id="DS480399">
    <property type="protein sequence ID" value="EDO17715.1"/>
    <property type="molecule type" value="Genomic_DNA"/>
</dbReference>
<dbReference type="InterPro" id="IPR019775">
    <property type="entry name" value="WD40_repeat_CS"/>
</dbReference>
<evidence type="ECO:0000256" key="1">
    <source>
        <dbReference type="ARBA" id="ARBA00004116"/>
    </source>
</evidence>
<dbReference type="Pfam" id="PF00400">
    <property type="entry name" value="WD40"/>
    <property type="match status" value="1"/>
</dbReference>
<dbReference type="PhylomeDB" id="A7TJ16"/>
<dbReference type="KEGG" id="vpo:Kpol_1033p19"/>
<feature type="repeat" description="WD" evidence="6">
    <location>
        <begin position="110"/>
        <end position="152"/>
    </location>
</feature>
<dbReference type="GO" id="GO:0035591">
    <property type="term" value="F:signaling adaptor activity"/>
    <property type="evidence" value="ECO:0007669"/>
    <property type="project" value="TreeGrafter"/>
</dbReference>
<evidence type="ECO:0000256" key="2">
    <source>
        <dbReference type="ARBA" id="ARBA00022554"/>
    </source>
</evidence>
<dbReference type="InParanoid" id="A7TJ16"/>
<dbReference type="Proteomes" id="UP000000267">
    <property type="component" value="Unassembled WGS sequence"/>
</dbReference>
<dbReference type="Gene3D" id="3.10.110.10">
    <property type="entry name" value="Ubiquitin Conjugating Enzyme"/>
    <property type="match status" value="1"/>
</dbReference>
<comment type="subcellular location">
    <subcellularLocation>
        <location evidence="1">Vacuole</location>
    </subcellularLocation>
</comment>
<dbReference type="GeneID" id="5545957"/>
<keyword evidence="3 6" id="KW-0853">WD repeat</keyword>
<dbReference type="RefSeq" id="XP_001645573.1">
    <property type="nucleotide sequence ID" value="XM_001645523.1"/>
</dbReference>
<gene>
    <name evidence="9" type="ORF">Kpol_1033p19</name>
</gene>
<dbReference type="GO" id="GO:1904263">
    <property type="term" value="P:positive regulation of TORC1 signaling"/>
    <property type="evidence" value="ECO:0007669"/>
    <property type="project" value="EnsemblFungi"/>
</dbReference>